<dbReference type="InterPro" id="IPR002545">
    <property type="entry name" value="CheW-lke_dom"/>
</dbReference>
<dbReference type="InterPro" id="IPR036061">
    <property type="entry name" value="CheW-like_dom_sf"/>
</dbReference>
<dbReference type="GO" id="GO:0006935">
    <property type="term" value="P:chemotaxis"/>
    <property type="evidence" value="ECO:0007669"/>
    <property type="project" value="InterPro"/>
</dbReference>
<dbReference type="Gene3D" id="2.30.30.40">
    <property type="entry name" value="SH3 Domains"/>
    <property type="match status" value="1"/>
</dbReference>
<proteinExistence type="predicted"/>
<dbReference type="PANTHER" id="PTHR22617:SF41">
    <property type="entry name" value="CHEMOTAXIS SIGNAL TRANSDUCTION SYSTEM ADAPTOR PROTEIN CHEW"/>
    <property type="match status" value="1"/>
</dbReference>
<sequence length="177" mass="19543">MSNAEIMAMHQYLTFTLGDELFALDIGWVKEILDNTNITRIPRMPDFIRGVINVREKAIPVIDLRLKFGMSGTVFTTNTCIIIAEVRTEGDCILIGLLADSVQEVLELEQDRIDPPPRMGSAVDTRFLIGLGKLNERFVLILDIGRVFSNEELSTARNAGGMATENIETVVSASACP</sequence>
<dbReference type="InterPro" id="IPR039315">
    <property type="entry name" value="CheW"/>
</dbReference>
<dbReference type="SMART" id="SM00260">
    <property type="entry name" value="CheW"/>
    <property type="match status" value="1"/>
</dbReference>
<dbReference type="SUPFAM" id="SSF50341">
    <property type="entry name" value="CheW-like"/>
    <property type="match status" value="1"/>
</dbReference>
<dbReference type="eggNOG" id="COG0835">
    <property type="taxonomic scope" value="Bacteria"/>
</dbReference>
<dbReference type="EMBL" id="AP010904">
    <property type="protein sequence ID" value="BAH76210.1"/>
    <property type="molecule type" value="Genomic_DNA"/>
</dbReference>
<dbReference type="Proteomes" id="UP000009071">
    <property type="component" value="Chromosome"/>
</dbReference>
<dbReference type="OrthoDB" id="9790406at2"/>
<dbReference type="GO" id="GO:0005829">
    <property type="term" value="C:cytosol"/>
    <property type="evidence" value="ECO:0007669"/>
    <property type="project" value="TreeGrafter"/>
</dbReference>
<reference evidence="2 3" key="1">
    <citation type="journal article" date="2009" name="Genome Res.">
        <title>Whole genome sequence of Desulfovibrio magneticus strain RS-1 revealed common gene clusters in magnetotactic bacteria.</title>
        <authorList>
            <person name="Nakazawa H."/>
            <person name="Arakaki A."/>
            <person name="Narita-Yamada S."/>
            <person name="Yashiro I."/>
            <person name="Jinno K."/>
            <person name="Aoki N."/>
            <person name="Tsuruyama A."/>
            <person name="Okamura Y."/>
            <person name="Tanikawa S."/>
            <person name="Fujita N."/>
            <person name="Takeyama H."/>
            <person name="Matsunaga T."/>
        </authorList>
    </citation>
    <scope>NUCLEOTIDE SEQUENCE [LARGE SCALE GENOMIC DNA]</scope>
    <source>
        <strain evidence="3">ATCC 700980 / DSM 13731 / RS-1</strain>
    </source>
</reference>
<dbReference type="Pfam" id="PF01584">
    <property type="entry name" value="CheW"/>
    <property type="match status" value="1"/>
</dbReference>
<dbReference type="AlphaFoldDB" id="C4XGQ2"/>
<dbReference type="KEGG" id="dma:DMR_27190"/>
<dbReference type="RefSeq" id="WP_015861379.1">
    <property type="nucleotide sequence ID" value="NC_012796.1"/>
</dbReference>
<evidence type="ECO:0000259" key="1">
    <source>
        <dbReference type="PROSITE" id="PS50851"/>
    </source>
</evidence>
<protein>
    <submittedName>
        <fullName evidence="2">Chemotaxis protein CheW</fullName>
    </submittedName>
</protein>
<dbReference type="Gene3D" id="2.40.50.180">
    <property type="entry name" value="CheA-289, Domain 4"/>
    <property type="match status" value="1"/>
</dbReference>
<dbReference type="PROSITE" id="PS50851">
    <property type="entry name" value="CHEW"/>
    <property type="match status" value="1"/>
</dbReference>
<keyword evidence="3" id="KW-1185">Reference proteome</keyword>
<dbReference type="CDD" id="cd00732">
    <property type="entry name" value="CheW"/>
    <property type="match status" value="1"/>
</dbReference>
<dbReference type="HOGENOM" id="CLU_048995_1_1_7"/>
<feature type="domain" description="CheW-like" evidence="1">
    <location>
        <begin position="9"/>
        <end position="153"/>
    </location>
</feature>
<dbReference type="PANTHER" id="PTHR22617">
    <property type="entry name" value="CHEMOTAXIS SENSOR HISTIDINE KINASE-RELATED"/>
    <property type="match status" value="1"/>
</dbReference>
<accession>C4XGQ2</accession>
<dbReference type="GO" id="GO:0007165">
    <property type="term" value="P:signal transduction"/>
    <property type="evidence" value="ECO:0007669"/>
    <property type="project" value="InterPro"/>
</dbReference>
<gene>
    <name evidence="2" type="primary">cheW</name>
    <name evidence="2" type="ordered locus">DMR_27190</name>
</gene>
<organism evidence="2 3">
    <name type="scientific">Solidesulfovibrio magneticus (strain ATCC 700980 / DSM 13731 / RS-1)</name>
    <name type="common">Desulfovibrio magneticus</name>
    <dbReference type="NCBI Taxonomy" id="573370"/>
    <lineage>
        <taxon>Bacteria</taxon>
        <taxon>Pseudomonadati</taxon>
        <taxon>Thermodesulfobacteriota</taxon>
        <taxon>Desulfovibrionia</taxon>
        <taxon>Desulfovibrionales</taxon>
        <taxon>Desulfovibrionaceae</taxon>
        <taxon>Solidesulfovibrio</taxon>
    </lineage>
</organism>
<dbReference type="STRING" id="573370.DMR_27190"/>
<name>C4XGQ2_SOLM1</name>
<evidence type="ECO:0000313" key="2">
    <source>
        <dbReference type="EMBL" id="BAH76210.1"/>
    </source>
</evidence>
<evidence type="ECO:0000313" key="3">
    <source>
        <dbReference type="Proteomes" id="UP000009071"/>
    </source>
</evidence>